<feature type="compositionally biased region" description="Low complexity" evidence="1">
    <location>
        <begin position="198"/>
        <end position="221"/>
    </location>
</feature>
<protein>
    <recommendedName>
        <fullName evidence="4">Reverse transcriptase domain-containing protein</fullName>
    </recommendedName>
</protein>
<gene>
    <name evidence="2" type="ORF">H1R20_g15726</name>
</gene>
<sequence length="542" mass="61438">MTNKNFPIATLETVLKIARRFENGCKTYISEKGIKEDEQVRRILNACFQDNRIIHWIDGNRERLEALSFAEFMKEFREEWLEHEWARKLDSKLRIMRQKNRPFKEWYNDFYSQSLLLTGTSEEMSEKDIRKLVYSLMDDHLRSRADLERIRSLETLKAWTNALINEDRAIRTDIHHLRKRVNGEGHSVSNTGRNGRGSSAPAATSSSSSSADNQRTRLPPLTREERELLDDHDGCFKCRANYVQLSISRAREDAAKRGVKFGSKLKHKENGKGKAVAATTVVSDDDDDVEEVTVSAISGAVEYESESDLVLVSEDFVRWARLPTTPLPQPIKINVAIPAIPDSAASLKKNNEIVYNITGEDGRAFPDRKPEIVAAIASKIVDLNEEIEMAALTQRILSDYADVFGPVPHVADLPEHEFCRVHLKDPSVQLDSRAYPSPPAGRIVPSSSQHSSLAFLVPKADPTADPRLVVDYRKLNANVVPDAYPLPSIPEIFSDCGKARFWCKFDMTNSFFQTRVHPDDRHLFAMNTLVGAFEWVVMPIVM</sequence>
<feature type="region of interest" description="Disordered" evidence="1">
    <location>
        <begin position="181"/>
        <end position="222"/>
    </location>
</feature>
<dbReference type="InterPro" id="IPR043502">
    <property type="entry name" value="DNA/RNA_pol_sf"/>
</dbReference>
<organism evidence="2 3">
    <name type="scientific">Candolleomyces eurysporus</name>
    <dbReference type="NCBI Taxonomy" id="2828524"/>
    <lineage>
        <taxon>Eukaryota</taxon>
        <taxon>Fungi</taxon>
        <taxon>Dikarya</taxon>
        <taxon>Basidiomycota</taxon>
        <taxon>Agaricomycotina</taxon>
        <taxon>Agaricomycetes</taxon>
        <taxon>Agaricomycetidae</taxon>
        <taxon>Agaricales</taxon>
        <taxon>Agaricineae</taxon>
        <taxon>Psathyrellaceae</taxon>
        <taxon>Candolleomyces</taxon>
    </lineage>
</organism>
<dbReference type="PANTHER" id="PTHR24559:SF444">
    <property type="entry name" value="REVERSE TRANSCRIPTASE DOMAIN-CONTAINING PROTEIN"/>
    <property type="match status" value="1"/>
</dbReference>
<dbReference type="EMBL" id="JANBPK010001616">
    <property type="protein sequence ID" value="KAJ2921366.1"/>
    <property type="molecule type" value="Genomic_DNA"/>
</dbReference>
<dbReference type="InterPro" id="IPR043128">
    <property type="entry name" value="Rev_trsase/Diguanyl_cyclase"/>
</dbReference>
<name>A0A9W8M8M5_9AGAR</name>
<feature type="compositionally biased region" description="Polar residues" evidence="1">
    <location>
        <begin position="187"/>
        <end position="197"/>
    </location>
</feature>
<dbReference type="CDD" id="cd01647">
    <property type="entry name" value="RT_LTR"/>
    <property type="match status" value="1"/>
</dbReference>
<evidence type="ECO:0000313" key="3">
    <source>
        <dbReference type="Proteomes" id="UP001140091"/>
    </source>
</evidence>
<accession>A0A9W8M8M5</accession>
<evidence type="ECO:0008006" key="4">
    <source>
        <dbReference type="Google" id="ProtNLM"/>
    </source>
</evidence>
<dbReference type="InterPro" id="IPR053134">
    <property type="entry name" value="RNA-dir_DNA_polymerase"/>
</dbReference>
<dbReference type="OrthoDB" id="3268967at2759"/>
<evidence type="ECO:0000313" key="2">
    <source>
        <dbReference type="EMBL" id="KAJ2921366.1"/>
    </source>
</evidence>
<keyword evidence="3" id="KW-1185">Reference proteome</keyword>
<dbReference type="Proteomes" id="UP001140091">
    <property type="component" value="Unassembled WGS sequence"/>
</dbReference>
<dbReference type="Gene3D" id="3.30.70.270">
    <property type="match status" value="1"/>
</dbReference>
<feature type="non-terminal residue" evidence="2">
    <location>
        <position position="1"/>
    </location>
</feature>
<dbReference type="Gene3D" id="3.10.10.10">
    <property type="entry name" value="HIV Type 1 Reverse Transcriptase, subunit A, domain 1"/>
    <property type="match status" value="1"/>
</dbReference>
<dbReference type="AlphaFoldDB" id="A0A9W8M8M5"/>
<dbReference type="PANTHER" id="PTHR24559">
    <property type="entry name" value="TRANSPOSON TY3-I GAG-POL POLYPROTEIN"/>
    <property type="match status" value="1"/>
</dbReference>
<reference evidence="2" key="1">
    <citation type="submission" date="2022-06" db="EMBL/GenBank/DDBJ databases">
        <title>Genome Sequence of Candolleomyces eurysporus.</title>
        <authorList>
            <person name="Buettner E."/>
        </authorList>
    </citation>
    <scope>NUCLEOTIDE SEQUENCE</scope>
    <source>
        <strain evidence="2">VTCC 930004</strain>
    </source>
</reference>
<proteinExistence type="predicted"/>
<evidence type="ECO:0000256" key="1">
    <source>
        <dbReference type="SAM" id="MobiDB-lite"/>
    </source>
</evidence>
<dbReference type="SUPFAM" id="SSF56672">
    <property type="entry name" value="DNA/RNA polymerases"/>
    <property type="match status" value="1"/>
</dbReference>
<comment type="caution">
    <text evidence="2">The sequence shown here is derived from an EMBL/GenBank/DDBJ whole genome shotgun (WGS) entry which is preliminary data.</text>
</comment>